<proteinExistence type="predicted"/>
<dbReference type="KEGG" id="mehf:MmiHf6_17450"/>
<name>A0AA96ZTC5_9EURY</name>
<dbReference type="InterPro" id="IPR027417">
    <property type="entry name" value="P-loop_NTPase"/>
</dbReference>
<evidence type="ECO:0000313" key="2">
    <source>
        <dbReference type="EMBL" id="WNY24410.1"/>
    </source>
</evidence>
<feature type="domain" description="CobW/HypB/UreG nucleotide-binding" evidence="1">
    <location>
        <begin position="12"/>
        <end position="190"/>
    </location>
</feature>
<protein>
    <submittedName>
        <fullName evidence="2">Metal chaperone YciC</fullName>
    </submittedName>
</protein>
<dbReference type="Proteomes" id="UP001302978">
    <property type="component" value="Chromosome"/>
</dbReference>
<gene>
    <name evidence="2" type="primary">yciC</name>
    <name evidence="2" type="ORF">MmiHf6_17450</name>
</gene>
<dbReference type="EMBL" id="CP131059">
    <property type="protein sequence ID" value="WNY24410.1"/>
    <property type="molecule type" value="Genomic_DNA"/>
</dbReference>
<dbReference type="PANTHER" id="PTHR13748">
    <property type="entry name" value="COBW-RELATED"/>
    <property type="match status" value="1"/>
</dbReference>
<sequence>MATANLKNNTLIVIIGGFLGSGKTTLIKELGKFYASSGKVVTYFTNEVGEEVIDGDLLGYDMDANEITTACVTCNLKEVMSASVEQLIERAHPDVLFIEPKETVSPLVVKDELEKVSLKSGAEEYNFAPLFTLIDCSVFFKNVKEKKKITFDQISVSEVIVLNKTDLIPENELSLVEESVRQINQDAKILKNSIQNKKGMDDIIKLIEI</sequence>
<dbReference type="RefSeq" id="WP_316557592.1">
    <property type="nucleotide sequence ID" value="NZ_CP131059.1"/>
</dbReference>
<dbReference type="Gene3D" id="3.40.50.300">
    <property type="entry name" value="P-loop containing nucleotide triphosphate hydrolases"/>
    <property type="match status" value="1"/>
</dbReference>
<dbReference type="Pfam" id="PF02492">
    <property type="entry name" value="cobW"/>
    <property type="match status" value="1"/>
</dbReference>
<dbReference type="GO" id="GO:0005737">
    <property type="term" value="C:cytoplasm"/>
    <property type="evidence" value="ECO:0007669"/>
    <property type="project" value="TreeGrafter"/>
</dbReference>
<dbReference type="GeneID" id="85196362"/>
<dbReference type="InterPro" id="IPR051316">
    <property type="entry name" value="Zinc-reg_GTPase_activator"/>
</dbReference>
<dbReference type="PANTHER" id="PTHR13748:SF62">
    <property type="entry name" value="COBW DOMAIN-CONTAINING PROTEIN"/>
    <property type="match status" value="1"/>
</dbReference>
<keyword evidence="3" id="KW-1185">Reference proteome</keyword>
<organism evidence="2 3">
    <name type="scientific">Methanimicrococcus hongohii</name>
    <dbReference type="NCBI Taxonomy" id="3028295"/>
    <lineage>
        <taxon>Archaea</taxon>
        <taxon>Methanobacteriati</taxon>
        <taxon>Methanobacteriota</taxon>
        <taxon>Stenosarchaea group</taxon>
        <taxon>Methanomicrobia</taxon>
        <taxon>Methanosarcinales</taxon>
        <taxon>Methanosarcinaceae</taxon>
        <taxon>Methanimicrococcus</taxon>
    </lineage>
</organism>
<dbReference type="SUPFAM" id="SSF52540">
    <property type="entry name" value="P-loop containing nucleoside triphosphate hydrolases"/>
    <property type="match status" value="1"/>
</dbReference>
<dbReference type="AlphaFoldDB" id="A0AA96ZTC5"/>
<evidence type="ECO:0000259" key="1">
    <source>
        <dbReference type="Pfam" id="PF02492"/>
    </source>
</evidence>
<reference evidence="2 3" key="1">
    <citation type="submission" date="2023-07" db="EMBL/GenBank/DDBJ databases">
        <title>Closed genoem sequence of Methanomicrococcus sp. Hf6.</title>
        <authorList>
            <person name="Poehlein A."/>
            <person name="Protasov E."/>
            <person name="Platt K."/>
            <person name="Reeh H."/>
            <person name="Daniel R."/>
            <person name="Brune A."/>
        </authorList>
    </citation>
    <scope>NUCLEOTIDE SEQUENCE [LARGE SCALE GENOMIC DNA]</scope>
    <source>
        <strain evidence="2 3">Hf6</strain>
    </source>
</reference>
<accession>A0AA96ZTC5</accession>
<dbReference type="InterPro" id="IPR003495">
    <property type="entry name" value="CobW/HypB/UreG_nucleotide-bd"/>
</dbReference>
<evidence type="ECO:0000313" key="3">
    <source>
        <dbReference type="Proteomes" id="UP001302978"/>
    </source>
</evidence>